<reference evidence="12" key="2">
    <citation type="submission" date="2015-01" db="EMBL/GenBank/DDBJ databases">
        <title>Evolutionary Origins and Diversification of the Mycorrhizal Mutualists.</title>
        <authorList>
            <consortium name="DOE Joint Genome Institute"/>
            <consortium name="Mycorrhizal Genomics Consortium"/>
            <person name="Kohler A."/>
            <person name="Kuo A."/>
            <person name="Nagy L.G."/>
            <person name="Floudas D."/>
            <person name="Copeland A."/>
            <person name="Barry K.W."/>
            <person name="Cichocki N."/>
            <person name="Veneault-Fourrey C."/>
            <person name="LaButti K."/>
            <person name="Lindquist E.A."/>
            <person name="Lipzen A."/>
            <person name="Lundell T."/>
            <person name="Morin E."/>
            <person name="Murat C."/>
            <person name="Riley R."/>
            <person name="Ohm R."/>
            <person name="Sun H."/>
            <person name="Tunlid A."/>
            <person name="Henrissat B."/>
            <person name="Grigoriev I.V."/>
            <person name="Hibbett D.S."/>
            <person name="Martin F."/>
        </authorList>
    </citation>
    <scope>NUCLEOTIDE SEQUENCE [LARGE SCALE GENOMIC DNA]</scope>
    <source>
        <strain evidence="12">LaAM-08-1</strain>
    </source>
</reference>
<keyword evidence="4" id="KW-0862">Zinc</keyword>
<dbReference type="InterPro" id="IPR039355">
    <property type="entry name" value="Transcription_factor_GATA"/>
</dbReference>
<evidence type="ECO:0000256" key="2">
    <source>
        <dbReference type="ARBA" id="ARBA00022723"/>
    </source>
</evidence>
<protein>
    <recommendedName>
        <fullName evidence="10">GATA-type domain-containing protein</fullName>
    </recommendedName>
</protein>
<evidence type="ECO:0000313" key="11">
    <source>
        <dbReference type="EMBL" id="KIJ96267.1"/>
    </source>
</evidence>
<evidence type="ECO:0000256" key="1">
    <source>
        <dbReference type="ARBA" id="ARBA00004123"/>
    </source>
</evidence>
<feature type="compositionally biased region" description="Polar residues" evidence="9">
    <location>
        <begin position="1"/>
        <end position="29"/>
    </location>
</feature>
<evidence type="ECO:0000256" key="8">
    <source>
        <dbReference type="PROSITE-ProRule" id="PRU00094"/>
    </source>
</evidence>
<dbReference type="Pfam" id="PF08550">
    <property type="entry name" value="GATA_AreA"/>
    <property type="match status" value="1"/>
</dbReference>
<feature type="compositionally biased region" description="Basic and acidic residues" evidence="9">
    <location>
        <begin position="339"/>
        <end position="349"/>
    </location>
</feature>
<evidence type="ECO:0000313" key="12">
    <source>
        <dbReference type="Proteomes" id="UP000054477"/>
    </source>
</evidence>
<dbReference type="Gene3D" id="3.30.50.10">
    <property type="entry name" value="Erythroid Transcription Factor GATA-1, subunit A"/>
    <property type="match status" value="1"/>
</dbReference>
<dbReference type="GO" id="GO:0005634">
    <property type="term" value="C:nucleus"/>
    <property type="evidence" value="ECO:0007669"/>
    <property type="project" value="UniProtKB-SubCell"/>
</dbReference>
<evidence type="ECO:0000256" key="5">
    <source>
        <dbReference type="ARBA" id="ARBA00023015"/>
    </source>
</evidence>
<feature type="region of interest" description="Disordered" evidence="9">
    <location>
        <begin position="426"/>
        <end position="473"/>
    </location>
</feature>
<dbReference type="GO" id="GO:0000978">
    <property type="term" value="F:RNA polymerase II cis-regulatory region sequence-specific DNA binding"/>
    <property type="evidence" value="ECO:0007669"/>
    <property type="project" value="TreeGrafter"/>
</dbReference>
<dbReference type="AlphaFoldDB" id="A0A0C9XJ54"/>
<keyword evidence="2" id="KW-0479">Metal-binding</keyword>
<evidence type="ECO:0000256" key="6">
    <source>
        <dbReference type="ARBA" id="ARBA00023163"/>
    </source>
</evidence>
<feature type="region of interest" description="Disordered" evidence="9">
    <location>
        <begin position="1"/>
        <end position="42"/>
    </location>
</feature>
<comment type="subcellular location">
    <subcellularLocation>
        <location evidence="1">Nucleus</location>
    </subcellularLocation>
</comment>
<organism evidence="11 12">
    <name type="scientific">Laccaria amethystina LaAM-08-1</name>
    <dbReference type="NCBI Taxonomy" id="1095629"/>
    <lineage>
        <taxon>Eukaryota</taxon>
        <taxon>Fungi</taxon>
        <taxon>Dikarya</taxon>
        <taxon>Basidiomycota</taxon>
        <taxon>Agaricomycotina</taxon>
        <taxon>Agaricomycetes</taxon>
        <taxon>Agaricomycetidae</taxon>
        <taxon>Agaricales</taxon>
        <taxon>Agaricineae</taxon>
        <taxon>Hydnangiaceae</taxon>
        <taxon>Laccaria</taxon>
    </lineage>
</organism>
<feature type="region of interest" description="Disordered" evidence="9">
    <location>
        <begin position="519"/>
        <end position="571"/>
    </location>
</feature>
<dbReference type="SUPFAM" id="SSF57716">
    <property type="entry name" value="Glucocorticoid receptor-like (DNA-binding domain)"/>
    <property type="match status" value="1"/>
</dbReference>
<dbReference type="PROSITE" id="PS50114">
    <property type="entry name" value="GATA_ZN_FINGER_2"/>
    <property type="match status" value="1"/>
</dbReference>
<evidence type="ECO:0000256" key="3">
    <source>
        <dbReference type="ARBA" id="ARBA00022771"/>
    </source>
</evidence>
<keyword evidence="3 8" id="KW-0863">Zinc-finger</keyword>
<dbReference type="InterPro" id="IPR013088">
    <property type="entry name" value="Znf_NHR/GATA"/>
</dbReference>
<keyword evidence="5" id="KW-0805">Transcription regulation</keyword>
<dbReference type="FunFam" id="3.30.50.10:FF:000007">
    <property type="entry name" value="Nitrogen regulatory AreA, N-terminal"/>
    <property type="match status" value="1"/>
</dbReference>
<keyword evidence="12" id="KW-1185">Reference proteome</keyword>
<feature type="region of interest" description="Disordered" evidence="9">
    <location>
        <begin position="588"/>
        <end position="629"/>
    </location>
</feature>
<feature type="non-terminal residue" evidence="11">
    <location>
        <position position="681"/>
    </location>
</feature>
<sequence>DLFGQQSLSLSPQATSPFTSSRVSGSPDLQNAPDPVIDPDRLAKEDPLAMQVWRMYAKTKATSCHAQRMENITWRMMALTLKKRKEDEEFKATEGPAKDEEAPLHDQALGRLREAPQVEHKLDSVGEPDERGRRIDKGKARVRVEGFNGTNQDSFEEEKVVPMDWWAMSHSRSRISMDWRPTSRSRSRPPESTSFDQHGLTNNPYDIDIPFPAMSPHSSQDNSNKTRGMSMSIPIPGSSFHSNGLHSPTYRGVHPHTDLSVLYKGPSNGTSALYENSSESRFPPGPVYHHPPSTYNSPTFGRSSPPTAGLHALIKPIPLLQRRSFPQHVRKMSFDHTVSKDGTHTELKGRHQLNGKPQLCDNSTGTKRRAETVLFDSLLRADPSNIDGMHSPRDRELARNESASLFPSTSFNFSFPPHEGIFDIPTTASAGPLAQPTQYPFNLRPNLENSRYHSTRSSSSNMHQSSRSPPLAGEGISAAAAAASATMAEEYAYAANVEGSVLDYRQLMGFAYPNLDSEPMGQNPYTHGDPTQILSVGQGDLLGSRSNASPESYGTSSASTPPSMEGPSNIQHASRPLQRKYIWLHQGAQDVQRKKSMPSPTLGEQKSSRSTPELGATEQLGGKPEEGDQTLTVCTNCQTTNTSIWRRDPKGHPLCNACGLFFKLHGVVRPLSLKTGVIKKR</sequence>
<dbReference type="SMART" id="SM00401">
    <property type="entry name" value="ZnF_GATA"/>
    <property type="match status" value="1"/>
</dbReference>
<keyword evidence="6" id="KW-0804">Transcription</keyword>
<proteinExistence type="predicted"/>
<name>A0A0C9XJ54_9AGAR</name>
<dbReference type="PROSITE" id="PS00344">
    <property type="entry name" value="GATA_ZN_FINGER_1"/>
    <property type="match status" value="1"/>
</dbReference>
<feature type="region of interest" description="Disordered" evidence="9">
    <location>
        <begin position="339"/>
        <end position="364"/>
    </location>
</feature>
<feature type="compositionally biased region" description="Low complexity" evidence="9">
    <location>
        <begin position="180"/>
        <end position="194"/>
    </location>
</feature>
<feature type="compositionally biased region" description="Polar residues" evidence="9">
    <location>
        <begin position="598"/>
        <end position="611"/>
    </location>
</feature>
<evidence type="ECO:0000259" key="10">
    <source>
        <dbReference type="PROSITE" id="PS50114"/>
    </source>
</evidence>
<dbReference type="GO" id="GO:0045944">
    <property type="term" value="P:positive regulation of transcription by RNA polymerase II"/>
    <property type="evidence" value="ECO:0007669"/>
    <property type="project" value="TreeGrafter"/>
</dbReference>
<feature type="non-terminal residue" evidence="11">
    <location>
        <position position="1"/>
    </location>
</feature>
<dbReference type="PRINTS" id="PR00619">
    <property type="entry name" value="GATAZNFINGER"/>
</dbReference>
<dbReference type="PANTHER" id="PTHR10071">
    <property type="entry name" value="TRANSCRIPTION FACTOR GATA FAMILY MEMBER"/>
    <property type="match status" value="1"/>
</dbReference>
<dbReference type="CDD" id="cd00202">
    <property type="entry name" value="ZnF_GATA"/>
    <property type="match status" value="1"/>
</dbReference>
<feature type="domain" description="GATA-type" evidence="10">
    <location>
        <begin position="634"/>
        <end position="681"/>
    </location>
</feature>
<feature type="compositionally biased region" description="Low complexity" evidence="9">
    <location>
        <begin position="455"/>
        <end position="468"/>
    </location>
</feature>
<accession>A0A0C9XJ54</accession>
<evidence type="ECO:0000256" key="9">
    <source>
        <dbReference type="SAM" id="MobiDB-lite"/>
    </source>
</evidence>
<dbReference type="GO" id="GO:0000122">
    <property type="term" value="P:negative regulation of transcription by RNA polymerase II"/>
    <property type="evidence" value="ECO:0007669"/>
    <property type="project" value="TreeGrafter"/>
</dbReference>
<keyword evidence="7" id="KW-0539">Nucleus</keyword>
<evidence type="ECO:0000256" key="7">
    <source>
        <dbReference type="ARBA" id="ARBA00023242"/>
    </source>
</evidence>
<feature type="compositionally biased region" description="Polar residues" evidence="9">
    <location>
        <begin position="544"/>
        <end position="571"/>
    </location>
</feature>
<dbReference type="PANTHER" id="PTHR10071:SF281">
    <property type="entry name" value="BOX A-BINDING FACTOR-RELATED"/>
    <property type="match status" value="1"/>
</dbReference>
<gene>
    <name evidence="11" type="ORF">K443DRAFT_107512</name>
</gene>
<dbReference type="InterPro" id="IPR013860">
    <property type="entry name" value="AreA_GATA"/>
</dbReference>
<reference evidence="11 12" key="1">
    <citation type="submission" date="2014-04" db="EMBL/GenBank/DDBJ databases">
        <authorList>
            <consortium name="DOE Joint Genome Institute"/>
            <person name="Kuo A."/>
            <person name="Kohler A."/>
            <person name="Nagy L.G."/>
            <person name="Floudas D."/>
            <person name="Copeland A."/>
            <person name="Barry K.W."/>
            <person name="Cichocki N."/>
            <person name="Veneault-Fourrey C."/>
            <person name="LaButti K."/>
            <person name="Lindquist E.A."/>
            <person name="Lipzen A."/>
            <person name="Lundell T."/>
            <person name="Morin E."/>
            <person name="Murat C."/>
            <person name="Sun H."/>
            <person name="Tunlid A."/>
            <person name="Henrissat B."/>
            <person name="Grigoriev I.V."/>
            <person name="Hibbett D.S."/>
            <person name="Martin F."/>
            <person name="Nordberg H.P."/>
            <person name="Cantor M.N."/>
            <person name="Hua S.X."/>
        </authorList>
    </citation>
    <scope>NUCLEOTIDE SEQUENCE [LARGE SCALE GENOMIC DNA]</scope>
    <source>
        <strain evidence="11 12">LaAM-08-1</strain>
    </source>
</reference>
<feature type="region of interest" description="Disordered" evidence="9">
    <location>
        <begin position="178"/>
        <end position="203"/>
    </location>
</feature>
<dbReference type="Proteomes" id="UP000054477">
    <property type="component" value="Unassembled WGS sequence"/>
</dbReference>
<dbReference type="GO" id="GO:0000981">
    <property type="term" value="F:DNA-binding transcription factor activity, RNA polymerase II-specific"/>
    <property type="evidence" value="ECO:0007669"/>
    <property type="project" value="TreeGrafter"/>
</dbReference>
<dbReference type="InterPro" id="IPR000679">
    <property type="entry name" value="Znf_GATA"/>
</dbReference>
<dbReference type="OrthoDB" id="515401at2759"/>
<dbReference type="GO" id="GO:0008270">
    <property type="term" value="F:zinc ion binding"/>
    <property type="evidence" value="ECO:0007669"/>
    <property type="project" value="UniProtKB-KW"/>
</dbReference>
<dbReference type="HOGENOM" id="CLU_006725_1_0_1"/>
<dbReference type="Pfam" id="PF00320">
    <property type="entry name" value="GATA"/>
    <property type="match status" value="1"/>
</dbReference>
<dbReference type="EMBL" id="KN838727">
    <property type="protein sequence ID" value="KIJ96267.1"/>
    <property type="molecule type" value="Genomic_DNA"/>
</dbReference>
<dbReference type="STRING" id="1095629.A0A0C9XJ54"/>
<evidence type="ECO:0000256" key="4">
    <source>
        <dbReference type="ARBA" id="ARBA00022833"/>
    </source>
</evidence>